<dbReference type="Ensembl" id="ENSOMET00000008686.1">
    <property type="protein sequence ID" value="ENSOMEP00000024825.1"/>
    <property type="gene ID" value="ENSOMEG00000005712.1"/>
</dbReference>
<dbReference type="Gene3D" id="1.20.1070.10">
    <property type="entry name" value="Rhodopsin 7-helix transmembrane proteins"/>
    <property type="match status" value="1"/>
</dbReference>
<feature type="transmembrane region" description="Helical" evidence="6">
    <location>
        <begin position="233"/>
        <end position="255"/>
    </location>
</feature>
<evidence type="ECO:0000313" key="10">
    <source>
        <dbReference type="Proteomes" id="UP000261560"/>
    </source>
</evidence>
<dbReference type="PRINTS" id="PR00249">
    <property type="entry name" value="GPCRSECRETIN"/>
</dbReference>
<dbReference type="PROSITE" id="PS50261">
    <property type="entry name" value="G_PROTEIN_RECEP_F2_4"/>
    <property type="match status" value="1"/>
</dbReference>
<keyword evidence="4 6" id="KW-0472">Membrane</keyword>
<dbReference type="GO" id="GO:0007166">
    <property type="term" value="P:cell surface receptor signaling pathway"/>
    <property type="evidence" value="ECO:0007669"/>
    <property type="project" value="InterPro"/>
</dbReference>
<evidence type="ECO:0000256" key="4">
    <source>
        <dbReference type="ARBA" id="ARBA00023136"/>
    </source>
</evidence>
<evidence type="ECO:0008006" key="11">
    <source>
        <dbReference type="Google" id="ProtNLM"/>
    </source>
</evidence>
<accession>A0A3B3D5Z6</accession>
<dbReference type="InterPro" id="IPR000203">
    <property type="entry name" value="GPS"/>
</dbReference>
<dbReference type="InterPro" id="IPR000832">
    <property type="entry name" value="GPCR_2_secretin-like"/>
</dbReference>
<evidence type="ECO:0000256" key="6">
    <source>
        <dbReference type="SAM" id="Phobius"/>
    </source>
</evidence>
<dbReference type="GO" id="GO:0004930">
    <property type="term" value="F:G protein-coupled receptor activity"/>
    <property type="evidence" value="ECO:0007669"/>
    <property type="project" value="InterPro"/>
</dbReference>
<reference evidence="9" key="2">
    <citation type="submission" date="2025-09" db="UniProtKB">
        <authorList>
            <consortium name="Ensembl"/>
        </authorList>
    </citation>
    <scope>IDENTIFICATION</scope>
</reference>
<reference evidence="9" key="1">
    <citation type="submission" date="2025-08" db="UniProtKB">
        <authorList>
            <consortium name="Ensembl"/>
        </authorList>
    </citation>
    <scope>IDENTIFICATION</scope>
</reference>
<feature type="transmembrane region" description="Helical" evidence="6">
    <location>
        <begin position="283"/>
        <end position="309"/>
    </location>
</feature>
<feature type="transmembrane region" description="Helical" evidence="6">
    <location>
        <begin position="57"/>
        <end position="77"/>
    </location>
</feature>
<feature type="transmembrane region" description="Helical" evidence="6">
    <location>
        <begin position="121"/>
        <end position="143"/>
    </location>
</feature>
<evidence type="ECO:0000256" key="1">
    <source>
        <dbReference type="ARBA" id="ARBA00004141"/>
    </source>
</evidence>
<keyword evidence="5" id="KW-1015">Disulfide bond</keyword>
<dbReference type="PROSITE" id="PS50221">
    <property type="entry name" value="GAIN_B"/>
    <property type="match status" value="1"/>
</dbReference>
<dbReference type="OMA" id="QDPETNW"/>
<feature type="domain" description="G-protein coupled receptors family 2 profile 2" evidence="8">
    <location>
        <begin position="119"/>
        <end position="381"/>
    </location>
</feature>
<evidence type="ECO:0000256" key="3">
    <source>
        <dbReference type="ARBA" id="ARBA00022989"/>
    </source>
</evidence>
<feature type="transmembrane region" description="Helical" evidence="6">
    <location>
        <begin position="189"/>
        <end position="213"/>
    </location>
</feature>
<evidence type="ECO:0000256" key="2">
    <source>
        <dbReference type="ARBA" id="ARBA00022692"/>
    </source>
</evidence>
<dbReference type="Gene3D" id="2.60.220.50">
    <property type="match status" value="1"/>
</dbReference>
<evidence type="ECO:0000259" key="8">
    <source>
        <dbReference type="PROSITE" id="PS50261"/>
    </source>
</evidence>
<keyword evidence="10" id="KW-1185">Reference proteome</keyword>
<name>A0A3B3D5Z6_ORYME</name>
<dbReference type="GO" id="GO:0005886">
    <property type="term" value="C:plasma membrane"/>
    <property type="evidence" value="ECO:0007669"/>
    <property type="project" value="TreeGrafter"/>
</dbReference>
<protein>
    <recommendedName>
        <fullName evidence="11">G-protein coupled receptors family 2 profile 2 domain-containing protein</fullName>
    </recommendedName>
</protein>
<dbReference type="PANTHER" id="PTHR12011:SF277">
    <property type="entry name" value="ADHESION G-PROTEIN COUPLED RECEPTOR G4"/>
    <property type="match status" value="1"/>
</dbReference>
<feature type="transmembrane region" description="Helical" evidence="6">
    <location>
        <begin position="330"/>
        <end position="351"/>
    </location>
</feature>
<dbReference type="AlphaFoldDB" id="A0A3B3D5Z6"/>
<evidence type="ECO:0000256" key="5">
    <source>
        <dbReference type="ARBA" id="ARBA00023157"/>
    </source>
</evidence>
<feature type="domain" description="GAIN-B" evidence="7">
    <location>
        <begin position="1"/>
        <end position="112"/>
    </location>
</feature>
<evidence type="ECO:0000313" key="9">
    <source>
        <dbReference type="Ensembl" id="ENSOMEP00000024825.1"/>
    </source>
</evidence>
<sequence length="386" mass="43130">MLMIFPSIFKHLLSSFYQDPELTNQTGNLILNSYVVSASINDSSVVNLKNPVNSFRVLCVFECCLAVMFTLGGLGGWNSSGCETQSISCYQTSCLCDHLTHFAILMVSNRIDKSDSEIMTIISYVGCGISSIFLVCNTLNRCVCIHLSLLNTRKLRQDYPSKILMNLAAALLGLSMLFLLNSWLSSFSNYGVCITTAAALHYFLLASFTWMGLEAVHMYFALVKVFNTYVPFYILKFCAVGWGIPLVIVSLVLAINKDAYGSYVSDEAAVGLGSAECWLRDDVFFYVTVMAYILLILLCNIFVFIVVLIQIKQMKANKISSKGRSSLKDLRAAASLTVLLGLTWTMGFFSIGPGRVVMMYMYIICNSLQGKYEHQVYLHFTFHWLC</sequence>
<dbReference type="PANTHER" id="PTHR12011">
    <property type="entry name" value="ADHESION G-PROTEIN COUPLED RECEPTOR"/>
    <property type="match status" value="1"/>
</dbReference>
<keyword evidence="3 6" id="KW-1133">Transmembrane helix</keyword>
<dbReference type="Proteomes" id="UP000261560">
    <property type="component" value="Unplaced"/>
</dbReference>
<dbReference type="GeneTree" id="ENSGT00940000156341"/>
<dbReference type="InterPro" id="IPR046338">
    <property type="entry name" value="GAIN_dom_sf"/>
</dbReference>
<organism evidence="9 10">
    <name type="scientific">Oryzias melastigma</name>
    <name type="common">Marine medaka</name>
    <dbReference type="NCBI Taxonomy" id="30732"/>
    <lineage>
        <taxon>Eukaryota</taxon>
        <taxon>Metazoa</taxon>
        <taxon>Chordata</taxon>
        <taxon>Craniata</taxon>
        <taxon>Vertebrata</taxon>
        <taxon>Euteleostomi</taxon>
        <taxon>Actinopterygii</taxon>
        <taxon>Neopterygii</taxon>
        <taxon>Teleostei</taxon>
        <taxon>Neoteleostei</taxon>
        <taxon>Acanthomorphata</taxon>
        <taxon>Ovalentaria</taxon>
        <taxon>Atherinomorphae</taxon>
        <taxon>Beloniformes</taxon>
        <taxon>Adrianichthyidae</taxon>
        <taxon>Oryziinae</taxon>
        <taxon>Oryzias</taxon>
    </lineage>
</organism>
<feature type="transmembrane region" description="Helical" evidence="6">
    <location>
        <begin position="163"/>
        <end position="183"/>
    </location>
</feature>
<keyword evidence="2 6" id="KW-0812">Transmembrane</keyword>
<dbReference type="InterPro" id="IPR057244">
    <property type="entry name" value="GAIN_B"/>
</dbReference>
<dbReference type="GO" id="GO:0007189">
    <property type="term" value="P:adenylate cyclase-activating G protein-coupled receptor signaling pathway"/>
    <property type="evidence" value="ECO:0007669"/>
    <property type="project" value="TreeGrafter"/>
</dbReference>
<dbReference type="SMART" id="SM00303">
    <property type="entry name" value="GPS"/>
    <property type="match status" value="1"/>
</dbReference>
<proteinExistence type="predicted"/>
<dbReference type="Pfam" id="PF01825">
    <property type="entry name" value="GPS"/>
    <property type="match status" value="1"/>
</dbReference>
<comment type="subcellular location">
    <subcellularLocation>
        <location evidence="1">Membrane</location>
        <topology evidence="1">Multi-pass membrane protein</topology>
    </subcellularLocation>
</comment>
<dbReference type="InterPro" id="IPR017981">
    <property type="entry name" value="GPCR_2-like_7TM"/>
</dbReference>
<evidence type="ECO:0000259" key="7">
    <source>
        <dbReference type="PROSITE" id="PS50221"/>
    </source>
</evidence>
<dbReference type="Pfam" id="PF00002">
    <property type="entry name" value="7tm_2"/>
    <property type="match status" value="1"/>
</dbReference>